<proteinExistence type="predicted"/>
<name>A0A6N2VMM8_BLAHA</name>
<protein>
    <recommendedName>
        <fullName evidence="3">CvpA family protein</fullName>
    </recommendedName>
</protein>
<keyword evidence="1" id="KW-0812">Transmembrane</keyword>
<keyword evidence="1" id="KW-1133">Transmembrane helix</keyword>
<sequence length="557" mass="62373">MKKIAAGLGILLLAFVYYYITLPAINIHESGFWFFLGTVVVLLLVIYAIRKKLRSPQEIKSSKVMKAGLFLVLAIIVVYGVGTLLSSPIVNAKKYQQLVTPEERDFTEDIKEISYDQIPLLDKDSAELLGNRKMGSMVDMVSQFEVSSLYSQINYQGQPYRVTPLVYASGIKWLTNQKEGIPAYIRIDMATQNTELVKLDKPIKYSESEYFNRNIYRHLRFKYPTYMFDQLSFEIDDEGTPYWICPVKKFNIGLFGGQTIGRVVLCNAQTGETKDYKIEDCPQWVDRAYPADLLLELYNYHGMLKNGFFNSILGQKGCLKTTDGNNYLALDDDVWVYTGVTSVSGDKSNVGFVLMNQRTMETRYYACDGAQERSAMDSAEGQVQNLKYQAAFPLLLNISDQPTYFMALKDGAGLVKKYAMVNVQKYQTVAIGDTVAECEKNYEKLLADNGIASGVGTESDISMTGTIEKMAQAVIEGNSHFYITLGGENAEVKGLEAGQTAQKYIFDIPVTEYPEIVGYDVGDSLTVHFIPEEPISTVTALGDKKPETGVDKKETTE</sequence>
<feature type="transmembrane region" description="Helical" evidence="1">
    <location>
        <begin position="31"/>
        <end position="49"/>
    </location>
</feature>
<evidence type="ECO:0000313" key="2">
    <source>
        <dbReference type="EMBL" id="VYT30873.1"/>
    </source>
</evidence>
<evidence type="ECO:0008006" key="3">
    <source>
        <dbReference type="Google" id="ProtNLM"/>
    </source>
</evidence>
<dbReference type="RefSeq" id="WP_156342736.1">
    <property type="nucleotide sequence ID" value="NZ_CACRSY010000016.1"/>
</dbReference>
<feature type="transmembrane region" description="Helical" evidence="1">
    <location>
        <begin position="7"/>
        <end position="25"/>
    </location>
</feature>
<feature type="transmembrane region" description="Helical" evidence="1">
    <location>
        <begin position="69"/>
        <end position="90"/>
    </location>
</feature>
<evidence type="ECO:0000256" key="1">
    <source>
        <dbReference type="SAM" id="Phobius"/>
    </source>
</evidence>
<gene>
    <name evidence="2" type="ORF">BHLFYP23_01173</name>
</gene>
<dbReference type="EMBL" id="CACRSY010000016">
    <property type="protein sequence ID" value="VYT30873.1"/>
    <property type="molecule type" value="Genomic_DNA"/>
</dbReference>
<keyword evidence="1" id="KW-0472">Membrane</keyword>
<reference evidence="2" key="1">
    <citation type="submission" date="2019-11" db="EMBL/GenBank/DDBJ databases">
        <authorList>
            <person name="Feng L."/>
        </authorList>
    </citation>
    <scope>NUCLEOTIDE SEQUENCE</scope>
    <source>
        <strain evidence="2">BhanseniiLFYP23</strain>
    </source>
</reference>
<organism evidence="2">
    <name type="scientific">Blautia hansenii</name>
    <name type="common">Ruminococcus hansenii</name>
    <dbReference type="NCBI Taxonomy" id="1322"/>
    <lineage>
        <taxon>Bacteria</taxon>
        <taxon>Bacillati</taxon>
        <taxon>Bacillota</taxon>
        <taxon>Clostridia</taxon>
        <taxon>Lachnospirales</taxon>
        <taxon>Lachnospiraceae</taxon>
        <taxon>Blautia</taxon>
    </lineage>
</organism>
<accession>A0A6N2VMM8</accession>
<dbReference type="AlphaFoldDB" id="A0A6N2VMM8"/>